<gene>
    <name evidence="3" type="ORF">NAEGRDRAFT_70961</name>
</gene>
<dbReference type="OrthoDB" id="5791908at2759"/>
<evidence type="ECO:0000259" key="2">
    <source>
        <dbReference type="Pfam" id="PF02752"/>
    </source>
</evidence>
<organism evidence="4">
    <name type="scientific">Naegleria gruberi</name>
    <name type="common">Amoeba</name>
    <dbReference type="NCBI Taxonomy" id="5762"/>
    <lineage>
        <taxon>Eukaryota</taxon>
        <taxon>Discoba</taxon>
        <taxon>Heterolobosea</taxon>
        <taxon>Tetramitia</taxon>
        <taxon>Eutetramitia</taxon>
        <taxon>Vahlkampfiidae</taxon>
        <taxon>Naegleria</taxon>
    </lineage>
</organism>
<dbReference type="InterPro" id="IPR011022">
    <property type="entry name" value="Arrestin_C-like"/>
</dbReference>
<dbReference type="InParanoid" id="D2VPR9"/>
<dbReference type="AlphaFoldDB" id="D2VPR9"/>
<evidence type="ECO:0000256" key="1">
    <source>
        <dbReference type="SAM" id="MobiDB-lite"/>
    </source>
</evidence>
<dbReference type="Pfam" id="PF02752">
    <property type="entry name" value="Arrestin_C"/>
    <property type="match status" value="1"/>
</dbReference>
<dbReference type="Proteomes" id="UP000006671">
    <property type="component" value="Unassembled WGS sequence"/>
</dbReference>
<feature type="domain" description="Arrestin C-terminal-like" evidence="2">
    <location>
        <begin position="411"/>
        <end position="517"/>
    </location>
</feature>
<dbReference type="GeneID" id="8855035"/>
<dbReference type="EMBL" id="GG738887">
    <property type="protein sequence ID" value="EFC41253.1"/>
    <property type="molecule type" value="Genomic_DNA"/>
</dbReference>
<feature type="region of interest" description="Disordered" evidence="1">
    <location>
        <begin position="1"/>
        <end position="27"/>
    </location>
</feature>
<name>D2VPR9_NAEGR</name>
<evidence type="ECO:0000313" key="3">
    <source>
        <dbReference type="EMBL" id="EFC41253.1"/>
    </source>
</evidence>
<dbReference type="RefSeq" id="XP_002673997.1">
    <property type="nucleotide sequence ID" value="XM_002673951.1"/>
</dbReference>
<dbReference type="KEGG" id="ngr:NAEGRDRAFT_70961"/>
<dbReference type="VEuPathDB" id="AmoebaDB:NAEGRDRAFT_70961"/>
<evidence type="ECO:0000313" key="4">
    <source>
        <dbReference type="Proteomes" id="UP000006671"/>
    </source>
</evidence>
<feature type="compositionally biased region" description="Polar residues" evidence="1">
    <location>
        <begin position="12"/>
        <end position="25"/>
    </location>
</feature>
<dbReference type="Gene3D" id="2.60.40.640">
    <property type="match status" value="1"/>
</dbReference>
<accession>D2VPR9</accession>
<protein>
    <submittedName>
        <fullName evidence="3">Predicted protein</fullName>
    </submittedName>
</protein>
<keyword evidence="4" id="KW-1185">Reference proteome</keyword>
<sequence length="522" mass="58781">MSLPISPHRMTSLDSTPSLSSMATTSRKELAASVLINTPQNVDEEVEVEDLTIAEKEQQLSNQTISEDQPVEQTAEKPISYNEEEEAVSISTIKPLSLIEENNSSSMVSFQDFLTLKKNQKQQLTGEGLPQSSPIVSPRTLAAVKKELDSSRVEILEPVEEFLDSSSPYKNATSFRSQSNDMLQEISEPSSLGESVDEMLMESAAEEDELITESESSELMYAVPYEASPDILPHSNNIKVKKNSEERKKFNNSFAETQPYEITIQYEKQSKEFKPGETVKGYVKLKNAIKMEMSQAIITLLGKESLFYPQLSVEENVITQIETRFGRSIFYRGAHMLEFSFTLPDNIEPSIVKNFATISYTINASVQCLLQNVDGDYEEQYLSCISSFTVHIKETASMQPINYSYGESSSCQCNIELTRNVFIPEDVIQFTLDIKDCALDVKSKEIIIKVVERTSYRSLLDDFKEQDNNVIVFHTLTDCHTEDEVSKTIQVILPSDISESTRGLTKMMTVSHLIEIEFFGEG</sequence>
<proteinExistence type="predicted"/>
<reference evidence="3 4" key="1">
    <citation type="journal article" date="2010" name="Cell">
        <title>The genome of Naegleria gruberi illuminates early eukaryotic versatility.</title>
        <authorList>
            <person name="Fritz-Laylin L.K."/>
            <person name="Prochnik S.E."/>
            <person name="Ginger M.L."/>
            <person name="Dacks J.B."/>
            <person name="Carpenter M.L."/>
            <person name="Field M.C."/>
            <person name="Kuo A."/>
            <person name="Paredez A."/>
            <person name="Chapman J."/>
            <person name="Pham J."/>
            <person name="Shu S."/>
            <person name="Neupane R."/>
            <person name="Cipriano M."/>
            <person name="Mancuso J."/>
            <person name="Tu H."/>
            <person name="Salamov A."/>
            <person name="Lindquist E."/>
            <person name="Shapiro H."/>
            <person name="Lucas S."/>
            <person name="Grigoriev I.V."/>
            <person name="Cande W.Z."/>
            <person name="Fulton C."/>
            <person name="Rokhsar D.S."/>
            <person name="Dawson S.C."/>
        </authorList>
    </citation>
    <scope>NUCLEOTIDE SEQUENCE [LARGE SCALE GENOMIC DNA]</scope>
    <source>
        <strain evidence="3 4">NEG-M</strain>
    </source>
</reference>
<dbReference type="InterPro" id="IPR014752">
    <property type="entry name" value="Arrestin-like_C"/>
</dbReference>